<evidence type="ECO:0000256" key="7">
    <source>
        <dbReference type="ARBA" id="ARBA00022553"/>
    </source>
</evidence>
<feature type="compositionally biased region" description="Basic residues" evidence="25">
    <location>
        <begin position="449"/>
        <end position="484"/>
    </location>
</feature>
<evidence type="ECO:0000256" key="17">
    <source>
        <dbReference type="ARBA" id="ARBA00023187"/>
    </source>
</evidence>
<name>A0A672YUE8_9TELE</name>
<evidence type="ECO:0000256" key="16">
    <source>
        <dbReference type="ARBA" id="ARBA00022990"/>
    </source>
</evidence>
<dbReference type="PROSITE" id="PS50011">
    <property type="entry name" value="PROTEIN_KINASE_DOM"/>
    <property type="match status" value="1"/>
</dbReference>
<dbReference type="EC" id="2.7.11.1" evidence="3"/>
<evidence type="ECO:0000256" key="14">
    <source>
        <dbReference type="ARBA" id="ARBA00022840"/>
    </source>
</evidence>
<feature type="region of interest" description="Disordered" evidence="25">
    <location>
        <begin position="574"/>
        <end position="596"/>
    </location>
</feature>
<evidence type="ECO:0000256" key="15">
    <source>
        <dbReference type="ARBA" id="ARBA00022843"/>
    </source>
</evidence>
<dbReference type="OrthoDB" id="3967at2759"/>
<dbReference type="CDD" id="cd14135">
    <property type="entry name" value="STKc_PRP4"/>
    <property type="match status" value="1"/>
</dbReference>
<feature type="compositionally biased region" description="Acidic residues" evidence="25">
    <location>
        <begin position="39"/>
        <end position="51"/>
    </location>
</feature>
<dbReference type="GO" id="GO:0005524">
    <property type="term" value="F:ATP binding"/>
    <property type="evidence" value="ECO:0007669"/>
    <property type="project" value="UniProtKB-KW"/>
</dbReference>
<comment type="similarity">
    <text evidence="19">Belongs to the protein kinase superfamily. CMGC Ser/Thr protein kinase family.</text>
</comment>
<reference evidence="27" key="2">
    <citation type="submission" date="2025-08" db="UniProtKB">
        <authorList>
            <consortium name="Ensembl"/>
        </authorList>
    </citation>
    <scope>IDENTIFICATION</scope>
</reference>
<feature type="region of interest" description="Disordered" evidence="25">
    <location>
        <begin position="1"/>
        <end position="143"/>
    </location>
</feature>
<feature type="compositionally biased region" description="Basic and acidic residues" evidence="25">
    <location>
        <begin position="270"/>
        <end position="279"/>
    </location>
</feature>
<evidence type="ECO:0000256" key="25">
    <source>
        <dbReference type="SAM" id="MobiDB-lite"/>
    </source>
</evidence>
<keyword evidence="13" id="KW-0995">Kinetochore</keyword>
<feature type="compositionally biased region" description="Low complexity" evidence="25">
    <location>
        <begin position="578"/>
        <end position="594"/>
    </location>
</feature>
<gene>
    <name evidence="27" type="primary">prpf4bb</name>
</gene>
<dbReference type="FunFam" id="1.10.510.10:FF:000078">
    <property type="entry name" value="Serine/threonine-protein kinase PRP4 homolog"/>
    <property type="match status" value="1"/>
</dbReference>
<dbReference type="SUPFAM" id="SSF56112">
    <property type="entry name" value="Protein kinase-like (PK-like)"/>
    <property type="match status" value="1"/>
</dbReference>
<dbReference type="PANTHER" id="PTHR24058:SF103">
    <property type="entry name" value="SERINE_THREONINE-PROTEIN KINASE PRP4 HOMOLOG"/>
    <property type="match status" value="1"/>
</dbReference>
<evidence type="ECO:0000256" key="2">
    <source>
        <dbReference type="ARBA" id="ARBA00004629"/>
    </source>
</evidence>
<keyword evidence="9" id="KW-0808">Transferase</keyword>
<keyword evidence="10" id="KW-0747">Spliceosome</keyword>
<evidence type="ECO:0000256" key="23">
    <source>
        <dbReference type="ARBA" id="ARBA00048659"/>
    </source>
</evidence>
<dbReference type="InterPro" id="IPR050494">
    <property type="entry name" value="Ser_Thr_dual-spec_kinase"/>
</dbReference>
<feature type="compositionally biased region" description="Basic and acidic residues" evidence="25">
    <location>
        <begin position="294"/>
        <end position="341"/>
    </location>
</feature>
<evidence type="ECO:0000256" key="20">
    <source>
        <dbReference type="ARBA" id="ARBA00023637"/>
    </source>
</evidence>
<dbReference type="InterPro" id="IPR011009">
    <property type="entry name" value="Kinase-like_dom_sf"/>
</dbReference>
<dbReference type="InterPro" id="IPR044092">
    <property type="entry name" value="STKc_PRP4"/>
</dbReference>
<feature type="domain" description="Protein kinase" evidence="26">
    <location>
        <begin position="699"/>
        <end position="1015"/>
    </location>
</feature>
<feature type="compositionally biased region" description="Basic and acidic residues" evidence="25">
    <location>
        <begin position="52"/>
        <end position="61"/>
    </location>
</feature>
<dbReference type="GO" id="GO:0000776">
    <property type="term" value="C:kinetochore"/>
    <property type="evidence" value="ECO:0007669"/>
    <property type="project" value="UniProtKB-KW"/>
</dbReference>
<keyword evidence="8" id="KW-0507">mRNA processing</keyword>
<dbReference type="InParanoid" id="A0A672YUE8"/>
<evidence type="ECO:0000256" key="6">
    <source>
        <dbReference type="ARBA" id="ARBA00022527"/>
    </source>
</evidence>
<evidence type="ECO:0000256" key="8">
    <source>
        <dbReference type="ARBA" id="ARBA00022664"/>
    </source>
</evidence>
<feature type="compositionally biased region" description="Basic and acidic residues" evidence="25">
    <location>
        <begin position="186"/>
        <end position="196"/>
    </location>
</feature>
<keyword evidence="6" id="KW-0723">Serine/threonine-protein kinase</keyword>
<dbReference type="PANTHER" id="PTHR24058">
    <property type="entry name" value="DUAL SPECIFICITY PROTEIN KINASE"/>
    <property type="match status" value="1"/>
</dbReference>
<feature type="compositionally biased region" description="Basic and acidic residues" evidence="25">
    <location>
        <begin position="436"/>
        <end position="445"/>
    </location>
</feature>
<keyword evidence="7" id="KW-0597">Phosphoprotein</keyword>
<feature type="compositionally biased region" description="Basic and acidic residues" evidence="25">
    <location>
        <begin position="410"/>
        <end position="426"/>
    </location>
</feature>
<dbReference type="FunFam" id="3.30.200.20:FF:000123">
    <property type="entry name" value="serine/threonine-protein kinase PRP4 homolog"/>
    <property type="match status" value="1"/>
</dbReference>
<dbReference type="PROSITE" id="PS00108">
    <property type="entry name" value="PROTEIN_KINASE_ST"/>
    <property type="match status" value="1"/>
</dbReference>
<comment type="catalytic activity">
    <reaction evidence="24">
        <text>L-seryl-[protein] + ATP = O-phospho-L-seryl-[protein] + ADP + H(+)</text>
        <dbReference type="Rhea" id="RHEA:17989"/>
        <dbReference type="Rhea" id="RHEA-COMP:9863"/>
        <dbReference type="Rhea" id="RHEA-COMP:11604"/>
        <dbReference type="ChEBI" id="CHEBI:15378"/>
        <dbReference type="ChEBI" id="CHEBI:29999"/>
        <dbReference type="ChEBI" id="CHEBI:30616"/>
        <dbReference type="ChEBI" id="CHEBI:83421"/>
        <dbReference type="ChEBI" id="CHEBI:456216"/>
        <dbReference type="EC" id="2.7.11.1"/>
    </reaction>
    <physiologicalReaction direction="left-to-right" evidence="24">
        <dbReference type="Rhea" id="RHEA:17990"/>
    </physiologicalReaction>
</comment>
<comment type="catalytic activity">
    <reaction evidence="23">
        <text>L-threonyl-[protein] + ATP = O-phospho-L-threonyl-[protein] + ADP + H(+)</text>
        <dbReference type="Rhea" id="RHEA:46608"/>
        <dbReference type="Rhea" id="RHEA-COMP:11060"/>
        <dbReference type="Rhea" id="RHEA-COMP:11605"/>
        <dbReference type="ChEBI" id="CHEBI:15378"/>
        <dbReference type="ChEBI" id="CHEBI:30013"/>
        <dbReference type="ChEBI" id="CHEBI:30616"/>
        <dbReference type="ChEBI" id="CHEBI:61977"/>
        <dbReference type="ChEBI" id="CHEBI:456216"/>
        <dbReference type="EC" id="2.7.11.1"/>
    </reaction>
    <physiologicalReaction direction="left-to-right" evidence="23">
        <dbReference type="Rhea" id="RHEA:46609"/>
    </physiologicalReaction>
</comment>
<dbReference type="GO" id="GO:0045292">
    <property type="term" value="P:mRNA cis splicing, via spliceosome"/>
    <property type="evidence" value="ECO:0007669"/>
    <property type="project" value="InterPro"/>
</dbReference>
<feature type="compositionally biased region" description="Basic residues" evidence="25">
    <location>
        <begin position="93"/>
        <end position="107"/>
    </location>
</feature>
<evidence type="ECO:0000256" key="3">
    <source>
        <dbReference type="ARBA" id="ARBA00012513"/>
    </source>
</evidence>
<dbReference type="InterPro" id="IPR008271">
    <property type="entry name" value="Ser/Thr_kinase_AS"/>
</dbReference>
<feature type="compositionally biased region" description="Basic and acidic residues" evidence="25">
    <location>
        <begin position="18"/>
        <end position="32"/>
    </location>
</feature>
<keyword evidence="11" id="KW-0547">Nucleotide-binding</keyword>
<evidence type="ECO:0000313" key="28">
    <source>
        <dbReference type="Proteomes" id="UP000472271"/>
    </source>
</evidence>
<evidence type="ECO:0000256" key="12">
    <source>
        <dbReference type="ARBA" id="ARBA00022777"/>
    </source>
</evidence>
<evidence type="ECO:0000256" key="22">
    <source>
        <dbReference type="ARBA" id="ARBA00046964"/>
    </source>
</evidence>
<dbReference type="Gene3D" id="1.10.510.10">
    <property type="entry name" value="Transferase(Phosphotransferase) domain 1"/>
    <property type="match status" value="1"/>
</dbReference>
<dbReference type="Proteomes" id="UP000472271">
    <property type="component" value="Chromosome 20"/>
</dbReference>
<organism evidence="27 28">
    <name type="scientific">Sphaeramia orbicularis</name>
    <name type="common">orbiculate cardinalfish</name>
    <dbReference type="NCBI Taxonomy" id="375764"/>
    <lineage>
        <taxon>Eukaryota</taxon>
        <taxon>Metazoa</taxon>
        <taxon>Chordata</taxon>
        <taxon>Craniata</taxon>
        <taxon>Vertebrata</taxon>
        <taxon>Euteleostomi</taxon>
        <taxon>Actinopterygii</taxon>
        <taxon>Neopterygii</taxon>
        <taxon>Teleostei</taxon>
        <taxon>Neoteleostei</taxon>
        <taxon>Acanthomorphata</taxon>
        <taxon>Gobiaria</taxon>
        <taxon>Kurtiformes</taxon>
        <taxon>Apogonoidei</taxon>
        <taxon>Apogonidae</taxon>
        <taxon>Apogoninae</taxon>
        <taxon>Sphaeramia</taxon>
    </lineage>
</organism>
<evidence type="ECO:0000256" key="1">
    <source>
        <dbReference type="ARBA" id="ARBA00004123"/>
    </source>
</evidence>
<feature type="compositionally biased region" description="Basic residues" evidence="25">
    <location>
        <begin position="62"/>
        <end position="85"/>
    </location>
</feature>
<accession>A0A672YUE8</accession>
<keyword evidence="18" id="KW-0539">Nucleus</keyword>
<feature type="compositionally biased region" description="Acidic residues" evidence="25">
    <location>
        <begin position="532"/>
        <end position="545"/>
    </location>
</feature>
<feature type="compositionally biased region" description="Basic residues" evidence="25">
    <location>
        <begin position="358"/>
        <end position="379"/>
    </location>
</feature>
<dbReference type="GO" id="GO:0005681">
    <property type="term" value="C:spliceosomal complex"/>
    <property type="evidence" value="ECO:0007669"/>
    <property type="project" value="UniProtKB-KW"/>
</dbReference>
<evidence type="ECO:0000256" key="21">
    <source>
        <dbReference type="ARBA" id="ARBA00031858"/>
    </source>
</evidence>
<dbReference type="GO" id="GO:0004674">
    <property type="term" value="F:protein serine/threonine kinase activity"/>
    <property type="evidence" value="ECO:0007669"/>
    <property type="project" value="UniProtKB-KW"/>
</dbReference>
<evidence type="ECO:0000256" key="24">
    <source>
        <dbReference type="ARBA" id="ARBA00048977"/>
    </source>
</evidence>
<sequence length="1019" mass="116902">MADVEMDITSRRMNNGNEHVKQDLEIHERSGNEDSGGVSEEEEEEEEEAETNGEKTEETSKHHSSGGKHKRKKHKHRSKHKKHKHASDEDKDRKRKHRHKHRKHKRKEGTSPSGAAIFGSSSHRKVESSPSSGNPSLDDRALLEDLEKQRAMIKAELDSQLMEGKVQSGMGLILQGYNSGSEEDGDSRVRNGEQRQRGSSGKPISPRGGKSGKSRRDSTEGSKSSSKRRSRSKSPDRPAKESKQDKVTKSTKEAGAKDRGRGRSRSKERKHSDSTDRSKERTRKSNSPSSWRAGEQKSSRTDKRTSPQRDDRPNQERGRQRSRSPGRDRPSRSDGDRDKRPAKSPSKDASSGKENRSPHRRGPHSPTRKRSASPRHRDTHHPSASASDRTSKQSHSPSRTRSSPRRGRSRSPDNRRRDADRQDSPLRKRPRADPGPGRERSRENSPRSVSRRRMSRSPLRRRSPSPRRRSRSSPRRRSRSPLRHRSGERDRYGRLRQYRRSTSRDRERRRRRSRDEDKFKGSLSEGMKADQESSEEEVLEDFDGEEIDEEALIEQRRQQRMAIVQKYKVVNEDTNMVSEPSSPQSSTRSRSPSPDDILERVAADVKEYERENLNTFEANIKAKHNLIAQEKDGANPKKPSAPDMFTESDDMFAADFDSARMRAAGVGKDFKENPNLRDNWTDAEGYYRVNIGETLDKRYDVYGYTGQGVFSNVIRARDTARAGQEVAVKIIRNNELMQKTGLKELEFLKKLNDADPDDKFHCLRLFRHFYHKQHLCLVFEPLSMNLREVLKKYGKDVGLHIKAVRSYSQQLFLALKLLKRCNILHADIKPDNILVNESKTILKLCDFGSASHVADNDITPYLVSRFYRAPEIIIGKPYDYGIDMWSVGCTLYELYTGKILFPGSSNNHMIKLAMDLKGKMPNKMIRKGLFKDQHFDQNLNFLYIEVDKVTEREKVTVMSTINPTKDLLADMIGGQRLPEDQRKKVMQLKDLLDGTLMLDPAKRISINQALQHPFIQEKI</sequence>
<dbReference type="InterPro" id="IPR000719">
    <property type="entry name" value="Prot_kinase_dom"/>
</dbReference>
<evidence type="ECO:0000256" key="19">
    <source>
        <dbReference type="ARBA" id="ARBA00023596"/>
    </source>
</evidence>
<keyword evidence="12" id="KW-0418">Kinase</keyword>
<dbReference type="Ensembl" id="ENSSORT00005008441.1">
    <property type="protein sequence ID" value="ENSSORP00005008155.1"/>
    <property type="gene ID" value="ENSSORG00005001779.1"/>
</dbReference>
<keyword evidence="14" id="KW-0067">ATP-binding</keyword>
<dbReference type="Gene3D" id="3.30.200.20">
    <property type="entry name" value="Phosphorylase Kinase, domain 1"/>
    <property type="match status" value="1"/>
</dbReference>
<evidence type="ECO:0000256" key="11">
    <source>
        <dbReference type="ARBA" id="ARBA00022741"/>
    </source>
</evidence>
<comment type="subunit">
    <text evidence="22">Interacts with CLK1 C-terminus. Associates with the U5 snRNP and NCOR1 deacetylase complexes. Identified in the spliceosome C complex.</text>
</comment>
<protein>
    <recommendedName>
        <fullName evidence="20">Serine/threonine-protein kinase PRP4 homolog</fullName>
        <ecNumber evidence="3">2.7.11.1</ecNumber>
    </recommendedName>
    <alternativeName>
        <fullName evidence="21">PRP4 pre-mRNA-processing factor 4 homolog</fullName>
    </alternativeName>
</protein>
<keyword evidence="5" id="KW-1017">Isopeptide bond</keyword>
<keyword evidence="4" id="KW-0158">Chromosome</keyword>
<evidence type="ECO:0000256" key="18">
    <source>
        <dbReference type="ARBA" id="ARBA00023242"/>
    </source>
</evidence>
<keyword evidence="28" id="KW-1185">Reference proteome</keyword>
<dbReference type="Pfam" id="PF00069">
    <property type="entry name" value="Pkinase"/>
    <property type="match status" value="1"/>
</dbReference>
<proteinExistence type="inferred from homology"/>
<keyword evidence="16" id="KW-0007">Acetylation</keyword>
<reference evidence="27" key="1">
    <citation type="submission" date="2019-06" db="EMBL/GenBank/DDBJ databases">
        <authorList>
            <consortium name="Wellcome Sanger Institute Data Sharing"/>
        </authorList>
    </citation>
    <scope>NUCLEOTIDE SEQUENCE [LARGE SCALE GENOMIC DNA]</scope>
</reference>
<keyword evidence="15" id="KW-0832">Ubl conjugation</keyword>
<evidence type="ECO:0000313" key="27">
    <source>
        <dbReference type="Ensembl" id="ENSSORP00005008155.1"/>
    </source>
</evidence>
<dbReference type="SMART" id="SM00220">
    <property type="entry name" value="S_TKc"/>
    <property type="match status" value="1"/>
</dbReference>
<evidence type="ECO:0000256" key="9">
    <source>
        <dbReference type="ARBA" id="ARBA00022679"/>
    </source>
</evidence>
<evidence type="ECO:0000256" key="10">
    <source>
        <dbReference type="ARBA" id="ARBA00022728"/>
    </source>
</evidence>
<evidence type="ECO:0000256" key="4">
    <source>
        <dbReference type="ARBA" id="ARBA00022454"/>
    </source>
</evidence>
<feature type="compositionally biased region" description="Basic and acidic residues" evidence="25">
    <location>
        <begin position="233"/>
        <end position="261"/>
    </location>
</feature>
<dbReference type="AlphaFoldDB" id="A0A672YUE8"/>
<feature type="region of interest" description="Disordered" evidence="25">
    <location>
        <begin position="173"/>
        <end position="545"/>
    </location>
</feature>
<evidence type="ECO:0000256" key="13">
    <source>
        <dbReference type="ARBA" id="ARBA00022838"/>
    </source>
</evidence>
<feature type="compositionally biased region" description="Basic residues" evidence="25">
    <location>
        <begin position="494"/>
        <end position="512"/>
    </location>
</feature>
<comment type="subcellular location">
    <subcellularLocation>
        <location evidence="2">Chromosome</location>
        <location evidence="2">Centromere</location>
        <location evidence="2">Kinetochore</location>
    </subcellularLocation>
    <subcellularLocation>
        <location evidence="1">Nucleus</location>
    </subcellularLocation>
</comment>
<evidence type="ECO:0000256" key="5">
    <source>
        <dbReference type="ARBA" id="ARBA00022499"/>
    </source>
</evidence>
<evidence type="ECO:0000259" key="26">
    <source>
        <dbReference type="PROSITE" id="PS50011"/>
    </source>
</evidence>
<keyword evidence="17" id="KW-0508">mRNA splicing</keyword>
<reference evidence="27" key="3">
    <citation type="submission" date="2025-09" db="UniProtKB">
        <authorList>
            <consortium name="Ensembl"/>
        </authorList>
    </citation>
    <scope>IDENTIFICATION</scope>
</reference>